<accession>A0A364K6D5</accession>
<reference evidence="2 3" key="2">
    <citation type="submission" date="2018-06" db="EMBL/GenBank/DDBJ databases">
        <authorList>
            <person name="Zhirakovskaya E."/>
        </authorList>
    </citation>
    <scope>NUCLEOTIDE SEQUENCE [LARGE SCALE GENOMIC DNA]</scope>
    <source>
        <strain evidence="2 3">FBKL4.011</strain>
    </source>
</reference>
<dbReference type="Pfam" id="PF07070">
    <property type="entry name" value="Spo0M"/>
    <property type="match status" value="1"/>
</dbReference>
<proteinExistence type="predicted"/>
<feature type="region of interest" description="Disordered" evidence="1">
    <location>
        <begin position="296"/>
        <end position="316"/>
    </location>
</feature>
<name>A0A364K6D5_9BACL</name>
<reference evidence="2 3" key="1">
    <citation type="submission" date="2018-06" db="EMBL/GenBank/DDBJ databases">
        <title>Thermoflavimicrobium daqus sp. nov., a thermophilic microbe isolated from Moutai-flavour Daqu.</title>
        <authorList>
            <person name="Wang X."/>
            <person name="Zhou H."/>
        </authorList>
    </citation>
    <scope>NUCLEOTIDE SEQUENCE [LARGE SCALE GENOMIC DNA]</scope>
    <source>
        <strain evidence="2 3">FBKL4.011</strain>
    </source>
</reference>
<gene>
    <name evidence="2" type="ORF">DL897_07270</name>
</gene>
<dbReference type="PANTHER" id="PTHR40053:SF1">
    <property type="entry name" value="SPORULATION-CONTROL PROTEIN SPO0M"/>
    <property type="match status" value="1"/>
</dbReference>
<evidence type="ECO:0000256" key="1">
    <source>
        <dbReference type="SAM" id="MobiDB-lite"/>
    </source>
</evidence>
<dbReference type="Proteomes" id="UP000251213">
    <property type="component" value="Unassembled WGS sequence"/>
</dbReference>
<evidence type="ECO:0000313" key="3">
    <source>
        <dbReference type="Proteomes" id="UP000251213"/>
    </source>
</evidence>
<dbReference type="OrthoDB" id="2351239at2"/>
<keyword evidence="3" id="KW-1185">Reference proteome</keyword>
<dbReference type="RefSeq" id="WP_113658483.1">
    <property type="nucleotide sequence ID" value="NZ_KZ845665.1"/>
</dbReference>
<evidence type="ECO:0000313" key="2">
    <source>
        <dbReference type="EMBL" id="RAL25869.1"/>
    </source>
</evidence>
<sequence length="316" mass="36091">MFKKFLANLGHGGAKVNLVLNRDQFKLGELVDGEIHIYGGNVEQQINHIEVSLTVESYHDEHFYTHIIQKIPFSSSFVIESHEHKVLPFQLTLPKHGLISGNFVSYYFKTHLDIMGAVDHKDKDYIYIHPSFELQNILNALEQLGFREKHDSRKPKKYGQEFELYPTHVYRNQIEEIEFIPILHEDGIQLMFEVDLYSFGHERELKRDLFIANSLLQNVNELISYFQQVLNEMIGHNSKLGHGISSTISYGHHYPNHHPSHHKGLGAAAGAIGGFAAGMLGGMALEKMLDDDENDNDFFAGDSDDSFDDFFDGDNE</sequence>
<organism evidence="2 3">
    <name type="scientific">Thermoflavimicrobium daqui</name>
    <dbReference type="NCBI Taxonomy" id="2137476"/>
    <lineage>
        <taxon>Bacteria</taxon>
        <taxon>Bacillati</taxon>
        <taxon>Bacillota</taxon>
        <taxon>Bacilli</taxon>
        <taxon>Bacillales</taxon>
        <taxon>Thermoactinomycetaceae</taxon>
        <taxon>Thermoflavimicrobium</taxon>
    </lineage>
</organism>
<protein>
    <submittedName>
        <fullName evidence="2">Sporulation protein SpoOM</fullName>
    </submittedName>
</protein>
<dbReference type="AlphaFoldDB" id="A0A364K6D5"/>
<comment type="caution">
    <text evidence="2">The sequence shown here is derived from an EMBL/GenBank/DDBJ whole genome shotgun (WGS) entry which is preliminary data.</text>
</comment>
<dbReference type="PANTHER" id="PTHR40053">
    <property type="entry name" value="SPORULATION-CONTROL PROTEIN SPO0M"/>
    <property type="match status" value="1"/>
</dbReference>
<dbReference type="EMBL" id="QJKK01000003">
    <property type="protein sequence ID" value="RAL25869.1"/>
    <property type="molecule type" value="Genomic_DNA"/>
</dbReference>
<dbReference type="InterPro" id="IPR009776">
    <property type="entry name" value="Spore_0_M"/>
</dbReference>